<comment type="caution">
    <text evidence="2">The sequence shown here is derived from an EMBL/GenBank/DDBJ whole genome shotgun (WGS) entry which is preliminary data.</text>
</comment>
<dbReference type="PANTHER" id="PTHR33321">
    <property type="match status" value="1"/>
</dbReference>
<gene>
    <name evidence="2" type="ORF">WKV53_15245</name>
</gene>
<keyword evidence="3" id="KW-1185">Reference proteome</keyword>
<organism evidence="2 3">
    <name type="scientific">Luteolibacter soli</name>
    <dbReference type="NCBI Taxonomy" id="3135280"/>
    <lineage>
        <taxon>Bacteria</taxon>
        <taxon>Pseudomonadati</taxon>
        <taxon>Verrucomicrobiota</taxon>
        <taxon>Verrucomicrobiia</taxon>
        <taxon>Verrucomicrobiales</taxon>
        <taxon>Verrucomicrobiaceae</taxon>
        <taxon>Luteolibacter</taxon>
    </lineage>
</organism>
<feature type="signal peptide" evidence="1">
    <location>
        <begin position="1"/>
        <end position="19"/>
    </location>
</feature>
<reference evidence="2 3" key="1">
    <citation type="submission" date="2024-04" db="EMBL/GenBank/DDBJ databases">
        <title>Luteolibacter sp. isolated from soil.</title>
        <authorList>
            <person name="An J."/>
        </authorList>
    </citation>
    <scope>NUCLEOTIDE SEQUENCE [LARGE SCALE GENOMIC DNA]</scope>
    <source>
        <strain evidence="2 3">Y139</strain>
    </source>
</reference>
<dbReference type="Proteomes" id="UP001371305">
    <property type="component" value="Unassembled WGS sequence"/>
</dbReference>
<name>A0ABU9AZ13_9BACT</name>
<protein>
    <submittedName>
        <fullName evidence="2">Basic secretory protein-like protein</fullName>
    </submittedName>
</protein>
<evidence type="ECO:0000313" key="2">
    <source>
        <dbReference type="EMBL" id="MEK7951870.1"/>
    </source>
</evidence>
<evidence type="ECO:0000256" key="1">
    <source>
        <dbReference type="SAM" id="SignalP"/>
    </source>
</evidence>
<dbReference type="EMBL" id="JBBUKT010000005">
    <property type="protein sequence ID" value="MEK7951870.1"/>
    <property type="molecule type" value="Genomic_DNA"/>
</dbReference>
<dbReference type="RefSeq" id="WP_341405627.1">
    <property type="nucleotide sequence ID" value="NZ_JBBUKT010000005.1"/>
</dbReference>
<feature type="chain" id="PRO_5047535718" evidence="1">
    <location>
        <begin position="20"/>
        <end position="450"/>
    </location>
</feature>
<accession>A0ABU9AZ13</accession>
<dbReference type="InterPro" id="IPR007541">
    <property type="entry name" value="Uncharacterised_BSP"/>
</dbReference>
<proteinExistence type="predicted"/>
<keyword evidence="1" id="KW-0732">Signal</keyword>
<evidence type="ECO:0000313" key="3">
    <source>
        <dbReference type="Proteomes" id="UP001371305"/>
    </source>
</evidence>
<sequence length="450" mass="49457">MKFSLPLFLSVSLVAPMLAEVPEAKVETGHSRGDEGFKFDAILPPATNDAGTKAKFAVVSGAVDPNSGGIAVLNDGKIPTSNDDPKNNFFFSGKGGRLTVDLGKDTDVESIATYSWHNGGRSAQHYKLYAAAADAKEFDAAPGEGVDPATKGWVEIASVETPVRRAGQNGVVISAKKEGATSLGKYQHLLFDIVPNEDARGFGNTFFSEIDVVEAGGEKLVRLTPPEKILTTFETEGGDFKIILDSTASPDLAPWFKEAAVPAMQKWYPKVAELISIPGKTPAAPKSFNVELREGQIMPGRDGIPAFANGQQIVVSSKFMRDQKDKEAVGCLIHEMVHIVQFGEKPAARGVPTWFFEGATDYIRWFLFEPESNGAVIRNPDRVKYDDSYRTTANFIDWVTRTYTKDLIAKIHIAVHEGYSVELWKTWTGKPVEELEKEWKEDLKKRLEKK</sequence>
<dbReference type="Pfam" id="PF04450">
    <property type="entry name" value="BSP"/>
    <property type="match status" value="1"/>
</dbReference>
<dbReference type="PANTHER" id="PTHR33321:SF12">
    <property type="entry name" value="PLANT BASIC SECRETORY PROTEIN (BSP) FAMILY PROTEIN"/>
    <property type="match status" value="1"/>
</dbReference>